<gene>
    <name evidence="13" type="ORF">NTJ_01583</name>
</gene>
<dbReference type="EMBL" id="AP028909">
    <property type="protein sequence ID" value="BES88774.1"/>
    <property type="molecule type" value="Genomic_DNA"/>
</dbReference>
<dbReference type="PANTHER" id="PTHR32315:SF3">
    <property type="entry name" value="ADENINE PHOSPHORIBOSYLTRANSFERASE"/>
    <property type="match status" value="1"/>
</dbReference>
<accession>A0ABN7ABT4</accession>
<organism evidence="13 14">
    <name type="scientific">Nesidiocoris tenuis</name>
    <dbReference type="NCBI Taxonomy" id="355587"/>
    <lineage>
        <taxon>Eukaryota</taxon>
        <taxon>Metazoa</taxon>
        <taxon>Ecdysozoa</taxon>
        <taxon>Arthropoda</taxon>
        <taxon>Hexapoda</taxon>
        <taxon>Insecta</taxon>
        <taxon>Pterygota</taxon>
        <taxon>Neoptera</taxon>
        <taxon>Paraneoptera</taxon>
        <taxon>Hemiptera</taxon>
        <taxon>Heteroptera</taxon>
        <taxon>Panheteroptera</taxon>
        <taxon>Cimicomorpha</taxon>
        <taxon>Miridae</taxon>
        <taxon>Dicyphina</taxon>
        <taxon>Nesidiocoris</taxon>
    </lineage>
</organism>
<evidence type="ECO:0000256" key="1">
    <source>
        <dbReference type="ARBA" id="ARBA00000868"/>
    </source>
</evidence>
<comment type="similarity">
    <text evidence="5">Belongs to the purine/pyrimidine phosphoribosyltransferase family.</text>
</comment>
<evidence type="ECO:0000256" key="4">
    <source>
        <dbReference type="ARBA" id="ARBA00004659"/>
    </source>
</evidence>
<evidence type="ECO:0000256" key="2">
    <source>
        <dbReference type="ARBA" id="ARBA00003968"/>
    </source>
</evidence>
<comment type="subcellular location">
    <subcellularLocation>
        <location evidence="3">Cytoplasm</location>
    </subcellularLocation>
</comment>
<proteinExistence type="inferred from homology"/>
<dbReference type="InterPro" id="IPR050054">
    <property type="entry name" value="UPRTase/APRTase"/>
</dbReference>
<dbReference type="Pfam" id="PF00156">
    <property type="entry name" value="Pribosyltran"/>
    <property type="match status" value="1"/>
</dbReference>
<sequence>MKMSCDDVERVKKIEFVKQHVRSYPDFPKKGILFRDIFSVFNDVEATRTLDCLIADHVKNLQKPIDAVIGLESRGFLFGPQIASILGVPFVPARKKGKLPGELIRLEYSLEYGTDVMEVQKESLAGKKSVLIVDDLLATGGTMKAAVDLATSTGANVVECFVILELADLKGRDKIPVPCHSLIVYD</sequence>
<evidence type="ECO:0000256" key="10">
    <source>
        <dbReference type="ARBA" id="ARBA00022679"/>
    </source>
</evidence>
<dbReference type="NCBIfam" id="TIGR01090">
    <property type="entry name" value="apt"/>
    <property type="match status" value="1"/>
</dbReference>
<keyword evidence="9 13" id="KW-0328">Glycosyltransferase</keyword>
<keyword evidence="10" id="KW-0808">Transferase</keyword>
<dbReference type="HAMAP" id="MF_00004">
    <property type="entry name" value="Aden_phosphoribosyltr"/>
    <property type="match status" value="1"/>
</dbReference>
<evidence type="ECO:0000256" key="7">
    <source>
        <dbReference type="ARBA" id="ARBA00017366"/>
    </source>
</evidence>
<keyword evidence="8" id="KW-0963">Cytoplasm</keyword>
<dbReference type="SUPFAM" id="SSF53271">
    <property type="entry name" value="PRTase-like"/>
    <property type="match status" value="1"/>
</dbReference>
<dbReference type="Proteomes" id="UP001307889">
    <property type="component" value="Chromosome 1"/>
</dbReference>
<evidence type="ECO:0000313" key="14">
    <source>
        <dbReference type="Proteomes" id="UP001307889"/>
    </source>
</evidence>
<comment type="catalytic activity">
    <reaction evidence="1">
        <text>AMP + diphosphate = 5-phospho-alpha-D-ribose 1-diphosphate + adenine</text>
        <dbReference type="Rhea" id="RHEA:16609"/>
        <dbReference type="ChEBI" id="CHEBI:16708"/>
        <dbReference type="ChEBI" id="CHEBI:33019"/>
        <dbReference type="ChEBI" id="CHEBI:58017"/>
        <dbReference type="ChEBI" id="CHEBI:456215"/>
        <dbReference type="EC" id="2.4.2.7"/>
    </reaction>
</comment>
<feature type="domain" description="Phosphoribosyltransferase" evidence="12">
    <location>
        <begin position="52"/>
        <end position="168"/>
    </location>
</feature>
<protein>
    <recommendedName>
        <fullName evidence="7">Adenine phosphoribosyltransferase</fullName>
        <ecNumber evidence="6">2.4.2.7</ecNumber>
    </recommendedName>
</protein>
<dbReference type="EC" id="2.4.2.7" evidence="6"/>
<dbReference type="PANTHER" id="PTHR32315">
    <property type="entry name" value="ADENINE PHOSPHORIBOSYLTRANSFERASE"/>
    <property type="match status" value="1"/>
</dbReference>
<name>A0ABN7ABT4_9HEMI</name>
<evidence type="ECO:0000256" key="9">
    <source>
        <dbReference type="ARBA" id="ARBA00022676"/>
    </source>
</evidence>
<comment type="pathway">
    <text evidence="4">Purine metabolism; AMP biosynthesis via salvage pathway; AMP from adenine: step 1/1.</text>
</comment>
<dbReference type="GO" id="GO:0016757">
    <property type="term" value="F:glycosyltransferase activity"/>
    <property type="evidence" value="ECO:0007669"/>
    <property type="project" value="UniProtKB-KW"/>
</dbReference>
<dbReference type="InterPro" id="IPR005764">
    <property type="entry name" value="Ade_phspho_trans"/>
</dbReference>
<evidence type="ECO:0000256" key="6">
    <source>
        <dbReference type="ARBA" id="ARBA00011893"/>
    </source>
</evidence>
<keyword evidence="11" id="KW-0660">Purine salvage</keyword>
<evidence type="ECO:0000259" key="12">
    <source>
        <dbReference type="Pfam" id="PF00156"/>
    </source>
</evidence>
<dbReference type="NCBIfam" id="NF002634">
    <property type="entry name" value="PRK02304.1-3"/>
    <property type="match status" value="1"/>
</dbReference>
<evidence type="ECO:0000313" key="13">
    <source>
        <dbReference type="EMBL" id="BES88774.1"/>
    </source>
</evidence>
<keyword evidence="14" id="KW-1185">Reference proteome</keyword>
<comment type="function">
    <text evidence="2">Catalyzes a salvage reaction resulting in the formation of AMP, that is energically less costly than de novo synthesis.</text>
</comment>
<evidence type="ECO:0000256" key="11">
    <source>
        <dbReference type="ARBA" id="ARBA00022726"/>
    </source>
</evidence>
<evidence type="ECO:0000256" key="3">
    <source>
        <dbReference type="ARBA" id="ARBA00004496"/>
    </source>
</evidence>
<evidence type="ECO:0000256" key="5">
    <source>
        <dbReference type="ARBA" id="ARBA00008391"/>
    </source>
</evidence>
<dbReference type="InterPro" id="IPR029057">
    <property type="entry name" value="PRTase-like"/>
</dbReference>
<dbReference type="CDD" id="cd06223">
    <property type="entry name" value="PRTases_typeI"/>
    <property type="match status" value="1"/>
</dbReference>
<reference evidence="13 14" key="1">
    <citation type="submission" date="2023-09" db="EMBL/GenBank/DDBJ databases">
        <title>Nesidiocoris tenuis whole genome shotgun sequence.</title>
        <authorList>
            <person name="Shibata T."/>
            <person name="Shimoda M."/>
            <person name="Kobayashi T."/>
            <person name="Uehara T."/>
        </authorList>
    </citation>
    <scope>NUCLEOTIDE SEQUENCE [LARGE SCALE GENOMIC DNA]</scope>
    <source>
        <strain evidence="13 14">Japan</strain>
    </source>
</reference>
<evidence type="ECO:0000256" key="8">
    <source>
        <dbReference type="ARBA" id="ARBA00022490"/>
    </source>
</evidence>
<dbReference type="Gene3D" id="3.40.50.2020">
    <property type="match status" value="1"/>
</dbReference>
<dbReference type="NCBIfam" id="NF002636">
    <property type="entry name" value="PRK02304.1-5"/>
    <property type="match status" value="1"/>
</dbReference>
<dbReference type="InterPro" id="IPR000836">
    <property type="entry name" value="PRTase_dom"/>
</dbReference>